<evidence type="ECO:0000313" key="3">
    <source>
        <dbReference type="Proteomes" id="UP000887013"/>
    </source>
</evidence>
<keyword evidence="3" id="KW-1185">Reference proteome</keyword>
<evidence type="ECO:0000313" key="2">
    <source>
        <dbReference type="EMBL" id="GFT51713.1"/>
    </source>
</evidence>
<proteinExistence type="predicted"/>
<protein>
    <submittedName>
        <fullName evidence="2">Uncharacterized protein</fullName>
    </submittedName>
</protein>
<dbReference type="EMBL" id="BMAW01065729">
    <property type="protein sequence ID" value="GFT51713.1"/>
    <property type="molecule type" value="Genomic_DNA"/>
</dbReference>
<evidence type="ECO:0000256" key="1">
    <source>
        <dbReference type="SAM" id="MobiDB-lite"/>
    </source>
</evidence>
<sequence length="219" mass="24274">MCPSPMHFSFESFLKEFEIMICYYGLYAAQPKRIPYYMQDSGFTRKPSLVASDCINLKSFLGLTRQRSEINLSNLGLIGNDTRRSRSEVRGISCDRLTVGYHTPSTIVAGNTQAGNASPPNKSGCWLRGRKKEREARCPLKINTEAIGKTVVTGSSKRASSKPCEVRTVVDQSGGSKTKKLTNKNSDSRKGKSNKKGSNENLLEEDIYVEIGHICPPKE</sequence>
<accession>A0A8X6P7K0</accession>
<reference evidence="2" key="1">
    <citation type="submission" date="2020-08" db="EMBL/GenBank/DDBJ databases">
        <title>Multicomponent nature underlies the extraordinary mechanical properties of spider dragline silk.</title>
        <authorList>
            <person name="Kono N."/>
            <person name="Nakamura H."/>
            <person name="Mori M."/>
            <person name="Yoshida Y."/>
            <person name="Ohtoshi R."/>
            <person name="Malay A.D."/>
            <person name="Moran D.A.P."/>
            <person name="Tomita M."/>
            <person name="Numata K."/>
            <person name="Arakawa K."/>
        </authorList>
    </citation>
    <scope>NUCLEOTIDE SEQUENCE</scope>
</reference>
<feature type="non-terminal residue" evidence="2">
    <location>
        <position position="219"/>
    </location>
</feature>
<organism evidence="2 3">
    <name type="scientific">Nephila pilipes</name>
    <name type="common">Giant wood spider</name>
    <name type="synonym">Nephila maculata</name>
    <dbReference type="NCBI Taxonomy" id="299642"/>
    <lineage>
        <taxon>Eukaryota</taxon>
        <taxon>Metazoa</taxon>
        <taxon>Ecdysozoa</taxon>
        <taxon>Arthropoda</taxon>
        <taxon>Chelicerata</taxon>
        <taxon>Arachnida</taxon>
        <taxon>Araneae</taxon>
        <taxon>Araneomorphae</taxon>
        <taxon>Entelegynae</taxon>
        <taxon>Araneoidea</taxon>
        <taxon>Nephilidae</taxon>
        <taxon>Nephila</taxon>
    </lineage>
</organism>
<dbReference type="Proteomes" id="UP000887013">
    <property type="component" value="Unassembled WGS sequence"/>
</dbReference>
<comment type="caution">
    <text evidence="2">The sequence shown here is derived from an EMBL/GenBank/DDBJ whole genome shotgun (WGS) entry which is preliminary data.</text>
</comment>
<dbReference type="OrthoDB" id="6422298at2759"/>
<gene>
    <name evidence="2" type="primary">AVEN_161329_1</name>
    <name evidence="2" type="ORF">NPIL_539481</name>
</gene>
<name>A0A8X6P7K0_NEPPI</name>
<dbReference type="AlphaFoldDB" id="A0A8X6P7K0"/>
<feature type="region of interest" description="Disordered" evidence="1">
    <location>
        <begin position="153"/>
        <end position="202"/>
    </location>
</feature>